<evidence type="ECO:0000256" key="2">
    <source>
        <dbReference type="ARBA" id="ARBA00007615"/>
    </source>
</evidence>
<dbReference type="RefSeq" id="WP_163098735.1">
    <property type="nucleotide sequence ID" value="NZ_CP127523.1"/>
</dbReference>
<organism evidence="11">
    <name type="scientific">Acidithiobacillus ferrianus</name>
    <dbReference type="NCBI Taxonomy" id="2678518"/>
    <lineage>
        <taxon>Bacteria</taxon>
        <taxon>Pseudomonadati</taxon>
        <taxon>Pseudomonadota</taxon>
        <taxon>Acidithiobacillia</taxon>
        <taxon>Acidithiobacillales</taxon>
        <taxon>Acidithiobacillaceae</taxon>
        <taxon>Acidithiobacillus</taxon>
    </lineage>
</organism>
<evidence type="ECO:0000256" key="1">
    <source>
        <dbReference type="ARBA" id="ARBA00004418"/>
    </source>
</evidence>
<comment type="subunit">
    <text evidence="3 10">Monomer.</text>
</comment>
<comment type="caution">
    <text evidence="11">The sequence shown here is derived from an EMBL/GenBank/DDBJ whole genome shotgun (WGS) entry which is preliminary data.</text>
</comment>
<dbReference type="Pfam" id="PF03548">
    <property type="entry name" value="LolA"/>
    <property type="match status" value="1"/>
</dbReference>
<dbReference type="PANTHER" id="PTHR35869:SF1">
    <property type="entry name" value="OUTER-MEMBRANE LIPOPROTEIN CARRIER PROTEIN"/>
    <property type="match status" value="1"/>
</dbReference>
<dbReference type="AlphaFoldDB" id="A0A845UG39"/>
<evidence type="ECO:0000256" key="4">
    <source>
        <dbReference type="ARBA" id="ARBA00014035"/>
    </source>
</evidence>
<dbReference type="InterPro" id="IPR004564">
    <property type="entry name" value="OM_lipoprot_carrier_LolA-like"/>
</dbReference>
<evidence type="ECO:0000256" key="6">
    <source>
        <dbReference type="ARBA" id="ARBA00022729"/>
    </source>
</evidence>
<keyword evidence="9 10" id="KW-0143">Chaperone</keyword>
<keyword evidence="6" id="KW-0732">Signal</keyword>
<dbReference type="GO" id="GO:0042953">
    <property type="term" value="P:lipoprotein transport"/>
    <property type="evidence" value="ECO:0007669"/>
    <property type="project" value="InterPro"/>
</dbReference>
<dbReference type="SUPFAM" id="SSF89392">
    <property type="entry name" value="Prokaryotic lipoproteins and lipoprotein localization factors"/>
    <property type="match status" value="1"/>
</dbReference>
<gene>
    <name evidence="10 11" type="primary">lolA</name>
    <name evidence="11" type="ORF">GL267_13235</name>
</gene>
<dbReference type="HAMAP" id="MF_00240">
    <property type="entry name" value="LolA"/>
    <property type="match status" value="1"/>
</dbReference>
<dbReference type="EMBL" id="WNJL01000037">
    <property type="protein sequence ID" value="NDU43550.1"/>
    <property type="molecule type" value="Genomic_DNA"/>
</dbReference>
<reference evidence="11" key="1">
    <citation type="submission" date="2019-11" db="EMBL/GenBank/DDBJ databases">
        <title>Acidithiobacillus ferrianus sp. nov.: a facultatively anaerobic and extremely acidophilic chemolithoautotroph.</title>
        <authorList>
            <person name="Norris P.R."/>
            <person name="Falagan C."/>
            <person name="Moya-Beltran A."/>
            <person name="Castro M."/>
            <person name="Quatrini R."/>
            <person name="Johnson D.B."/>
        </authorList>
    </citation>
    <scope>NUCLEOTIDE SEQUENCE [LARGE SCALE GENOMIC DNA]</scope>
    <source>
        <strain evidence="11">MG</strain>
    </source>
</reference>
<evidence type="ECO:0000256" key="10">
    <source>
        <dbReference type="HAMAP-Rule" id="MF_00240"/>
    </source>
</evidence>
<keyword evidence="11" id="KW-0449">Lipoprotein</keyword>
<keyword evidence="8 10" id="KW-0653">Protein transport</keyword>
<dbReference type="NCBIfam" id="TIGR00547">
    <property type="entry name" value="lolA"/>
    <property type="match status" value="1"/>
</dbReference>
<keyword evidence="5 10" id="KW-0813">Transport</keyword>
<comment type="function">
    <text evidence="10">Participates in the translocation of lipoproteins from the inner membrane to the outer membrane. Only forms a complex with a lipoprotein if the residue after the N-terminal Cys is not an aspartate (The Asp acts as a targeting signal to indicate that the lipoprotein should stay in the inner membrane).</text>
</comment>
<dbReference type="InterPro" id="IPR029046">
    <property type="entry name" value="LolA/LolB/LppX"/>
</dbReference>
<proteinExistence type="inferred from homology"/>
<name>A0A845UG39_9PROT</name>
<keyword evidence="7 10" id="KW-0574">Periplasm</keyword>
<dbReference type="PANTHER" id="PTHR35869">
    <property type="entry name" value="OUTER-MEMBRANE LIPOPROTEIN CARRIER PROTEIN"/>
    <property type="match status" value="1"/>
</dbReference>
<dbReference type="GO" id="GO:0030288">
    <property type="term" value="C:outer membrane-bounded periplasmic space"/>
    <property type="evidence" value="ECO:0007669"/>
    <property type="project" value="TreeGrafter"/>
</dbReference>
<evidence type="ECO:0000256" key="7">
    <source>
        <dbReference type="ARBA" id="ARBA00022764"/>
    </source>
</evidence>
<evidence type="ECO:0000256" key="3">
    <source>
        <dbReference type="ARBA" id="ARBA00011245"/>
    </source>
</evidence>
<evidence type="ECO:0000313" key="11">
    <source>
        <dbReference type="EMBL" id="NDU43550.1"/>
    </source>
</evidence>
<comment type="subcellular location">
    <subcellularLocation>
        <location evidence="1 10">Periplasm</location>
    </subcellularLocation>
</comment>
<dbReference type="InterPro" id="IPR018323">
    <property type="entry name" value="OM_lipoprot_carrier_LolA_Pbac"/>
</dbReference>
<evidence type="ECO:0000256" key="5">
    <source>
        <dbReference type="ARBA" id="ARBA00022448"/>
    </source>
</evidence>
<evidence type="ECO:0000256" key="8">
    <source>
        <dbReference type="ARBA" id="ARBA00022927"/>
    </source>
</evidence>
<dbReference type="GO" id="GO:0044874">
    <property type="term" value="P:lipoprotein localization to outer membrane"/>
    <property type="evidence" value="ECO:0007669"/>
    <property type="project" value="UniProtKB-UniRule"/>
</dbReference>
<dbReference type="CDD" id="cd16325">
    <property type="entry name" value="LolA"/>
    <property type="match status" value="1"/>
</dbReference>
<protein>
    <recommendedName>
        <fullName evidence="4 10">Outer-membrane lipoprotein carrier protein</fullName>
    </recommendedName>
</protein>
<evidence type="ECO:0000256" key="9">
    <source>
        <dbReference type="ARBA" id="ARBA00023186"/>
    </source>
</evidence>
<accession>A0A845UG39</accession>
<comment type="similarity">
    <text evidence="2 10">Belongs to the LolA family.</text>
</comment>
<dbReference type="Gene3D" id="2.50.20.10">
    <property type="entry name" value="Lipoprotein localisation LolA/LolB/LppX"/>
    <property type="match status" value="1"/>
</dbReference>
<sequence length="231" mass="25741">MQQRLQAVTNYLLHRRGPTLRVGRLARGFLISLLILGIPQYVAAASGSAVLQEFFQKTHTITARFSQEVANHDGQVVKRASGQLWISRPGKFRWDYGGNNGQIIVSDGEKVWLYEPALEQATVQPLGQALGSTPAALIAGGDDLSQRFKITDLGKKDGLRWLLLHPKTGQDRGFTALRLGFDAQGMLREMRMEDAFQQQTVLHFEHIEINHPIAAQEFQFTPPAGVDILSR</sequence>